<evidence type="ECO:0000313" key="2">
    <source>
        <dbReference type="EMBL" id="KAI1714500.1"/>
    </source>
</evidence>
<feature type="region of interest" description="Disordered" evidence="1">
    <location>
        <begin position="1"/>
        <end position="20"/>
    </location>
</feature>
<name>A0AAD4R708_9BILA</name>
<gene>
    <name evidence="2" type="ORF">DdX_08596</name>
</gene>
<accession>A0AAD4R708</accession>
<comment type="caution">
    <text evidence="2">The sequence shown here is derived from an EMBL/GenBank/DDBJ whole genome shotgun (WGS) entry which is preliminary data.</text>
</comment>
<feature type="region of interest" description="Disordered" evidence="1">
    <location>
        <begin position="586"/>
        <end position="626"/>
    </location>
</feature>
<dbReference type="Gene3D" id="2.60.120.200">
    <property type="match status" value="1"/>
</dbReference>
<feature type="region of interest" description="Disordered" evidence="1">
    <location>
        <begin position="238"/>
        <end position="307"/>
    </location>
</feature>
<feature type="region of interest" description="Disordered" evidence="1">
    <location>
        <begin position="683"/>
        <end position="718"/>
    </location>
</feature>
<feature type="compositionally biased region" description="Polar residues" evidence="1">
    <location>
        <begin position="615"/>
        <end position="624"/>
    </location>
</feature>
<feature type="compositionally biased region" description="Low complexity" evidence="1">
    <location>
        <begin position="424"/>
        <end position="452"/>
    </location>
</feature>
<feature type="region of interest" description="Disordered" evidence="1">
    <location>
        <begin position="327"/>
        <end position="490"/>
    </location>
</feature>
<reference evidence="2" key="1">
    <citation type="submission" date="2022-01" db="EMBL/GenBank/DDBJ databases">
        <title>Genome Sequence Resource for Two Populations of Ditylenchus destructor, the Migratory Endoparasitic Phytonematode.</title>
        <authorList>
            <person name="Zhang H."/>
            <person name="Lin R."/>
            <person name="Xie B."/>
        </authorList>
    </citation>
    <scope>NUCLEOTIDE SEQUENCE</scope>
    <source>
        <strain evidence="2">BazhouSP</strain>
    </source>
</reference>
<dbReference type="EMBL" id="JAKKPZ010000013">
    <property type="protein sequence ID" value="KAI1714500.1"/>
    <property type="molecule type" value="Genomic_DNA"/>
</dbReference>
<sequence length="938" mass="103621">MDPPNIGHESDSEISSLHEGGTIKREEGTYSARSSGGQIAIVRSLNIARSRILGTKTATAEPIDNIEETSLTGIEDNDQNYRSQDLHTAYRLPLQRLSDAQLSLLLKRYSGSLDRAGAINKLQQLMLERNQGLRLIRPTLLTNVNVLPSEWGFPKVEESHSRALGSSTSTADIDITLHQNSEEINTESNNEDQSQSNVEESRKALKQKYETIRQEFLAKLEQLNTLKRKLLLSKSKTIASTTDSTPTTSQASQNSESTQDTPEPTHVPTPENLAGQSTDQSTDIISGDLTTSFTDANPTTGSDLATASVDDLQPITASTFEDTTATFTQSVTEQPQVTDESSKSEGVDSLGTTVQTASEGAITEGLSSISSHPESGNNANDDSTSTPSPTENEHITAAEESSVTGLLSETSSPSEQTEVAPAFTSSPLESQSSVESLSESSTSGTTHGSGLLDNEPTDETTSVDTTPIPTTSDQIDGSVPPREKQKGLGTSKLMKKLIDIIRAKLRKGHNDLTEAATLPISENPKPVVVSTSQFVQNHEQEGQNLNESIGKEETAPPRAEILSIEKSVKRPVPKARPVPRIFSARTKLEDTEKEQENSRESSLVNEEPIHVGTPTEPSKSNTQLKEMDDELADRAEIISDNEPPLNDGKVRVDGGENFKSSLSFSMKRVSDLSATQLVSELQKELKERQQKPKSGLLDNDKPESSESQNATEKKNEDVDPLQEFAEANDEENACDAIACDFEKGDLCQWEASKDELGLTDRHYFYTYMRHRSKRQSVDQPSLVQRTWHNWEGRYRNRLTGIARAQVFSHTNRRFAASYVRPNQRATLSGRILTGEEETIRFRAWEATRDVRLRLCCDTVDDLYCVWESEKGVRRGSRRWKEHTATCPKGTKKMIFECLNEGPFQGACGLDNIHLLNQHCPNVIPLVGVRDNDRRRRFH</sequence>
<feature type="compositionally biased region" description="Low complexity" evidence="1">
    <location>
        <begin position="460"/>
        <end position="473"/>
    </location>
</feature>
<evidence type="ECO:0000313" key="3">
    <source>
        <dbReference type="Proteomes" id="UP001201812"/>
    </source>
</evidence>
<dbReference type="Proteomes" id="UP001201812">
    <property type="component" value="Unassembled WGS sequence"/>
</dbReference>
<feature type="compositionally biased region" description="Basic and acidic residues" evidence="1">
    <location>
        <begin position="586"/>
        <end position="599"/>
    </location>
</feature>
<dbReference type="AlphaFoldDB" id="A0AAD4R708"/>
<proteinExistence type="predicted"/>
<feature type="compositionally biased region" description="Polar residues" evidence="1">
    <location>
        <begin position="327"/>
        <end position="339"/>
    </location>
</feature>
<feature type="compositionally biased region" description="Polar residues" evidence="1">
    <location>
        <begin position="399"/>
        <end position="417"/>
    </location>
</feature>
<feature type="compositionally biased region" description="Polar residues" evidence="1">
    <location>
        <begin position="274"/>
        <end position="305"/>
    </location>
</feature>
<feature type="compositionally biased region" description="Polar residues" evidence="1">
    <location>
        <begin position="365"/>
        <end position="390"/>
    </location>
</feature>
<feature type="compositionally biased region" description="Low complexity" evidence="1">
    <location>
        <begin position="238"/>
        <end position="253"/>
    </location>
</feature>
<organism evidence="2 3">
    <name type="scientific">Ditylenchus destructor</name>
    <dbReference type="NCBI Taxonomy" id="166010"/>
    <lineage>
        <taxon>Eukaryota</taxon>
        <taxon>Metazoa</taxon>
        <taxon>Ecdysozoa</taxon>
        <taxon>Nematoda</taxon>
        <taxon>Chromadorea</taxon>
        <taxon>Rhabditida</taxon>
        <taxon>Tylenchina</taxon>
        <taxon>Tylenchomorpha</taxon>
        <taxon>Sphaerularioidea</taxon>
        <taxon>Anguinidae</taxon>
        <taxon>Anguininae</taxon>
        <taxon>Ditylenchus</taxon>
    </lineage>
</organism>
<keyword evidence="3" id="KW-1185">Reference proteome</keyword>
<protein>
    <submittedName>
        <fullName evidence="2">Uncharacterized protein</fullName>
    </submittedName>
</protein>
<evidence type="ECO:0000256" key="1">
    <source>
        <dbReference type="SAM" id="MobiDB-lite"/>
    </source>
</evidence>
<feature type="region of interest" description="Disordered" evidence="1">
    <location>
        <begin position="180"/>
        <end position="202"/>
    </location>
</feature>